<organism evidence="1 2">
    <name type="scientific">Methylocystis bryophila</name>
    <dbReference type="NCBI Taxonomy" id="655015"/>
    <lineage>
        <taxon>Bacteria</taxon>
        <taxon>Pseudomonadati</taxon>
        <taxon>Pseudomonadota</taxon>
        <taxon>Alphaproteobacteria</taxon>
        <taxon>Hyphomicrobiales</taxon>
        <taxon>Methylocystaceae</taxon>
        <taxon>Methylocystis</taxon>
    </lineage>
</organism>
<keyword evidence="2" id="KW-1185">Reference proteome</keyword>
<dbReference type="KEGG" id="mbry:B1812_05820"/>
<protein>
    <submittedName>
        <fullName evidence="1">Uncharacterized protein</fullName>
    </submittedName>
</protein>
<sequence>MNDQTETTATQPKECSAELFMRLAAEGANLAHLRAVADAEREFYNAAAARLARLYFGKKDGEEITASDFCQRLDELALRSWGVAEAVSSLAQDNPGKTSDGVSRLVQELAIDLERISEAFGAELMVEWRASK</sequence>
<evidence type="ECO:0000313" key="2">
    <source>
        <dbReference type="Proteomes" id="UP000193978"/>
    </source>
</evidence>
<name>A0A1W6MSX1_9HYPH</name>
<proteinExistence type="predicted"/>
<gene>
    <name evidence="1" type="ORF">B1812_05820</name>
</gene>
<accession>A0A1W6MSX1</accession>
<dbReference type="AlphaFoldDB" id="A0A1W6MSX1"/>
<dbReference type="STRING" id="655015.B1812_05820"/>
<evidence type="ECO:0000313" key="1">
    <source>
        <dbReference type="EMBL" id="ARN80667.1"/>
    </source>
</evidence>
<dbReference type="RefSeq" id="WP_085770742.1">
    <property type="nucleotide sequence ID" value="NZ_AP027149.1"/>
</dbReference>
<dbReference type="EMBL" id="CP019948">
    <property type="protein sequence ID" value="ARN80667.1"/>
    <property type="molecule type" value="Genomic_DNA"/>
</dbReference>
<reference evidence="1 2" key="1">
    <citation type="submission" date="2017-02" db="EMBL/GenBank/DDBJ databases">
        <authorList>
            <person name="Peterson S.W."/>
        </authorList>
    </citation>
    <scope>NUCLEOTIDE SEQUENCE [LARGE SCALE GENOMIC DNA]</scope>
    <source>
        <strain evidence="1 2">S285</strain>
    </source>
</reference>
<dbReference type="Proteomes" id="UP000193978">
    <property type="component" value="Chromosome"/>
</dbReference>